<keyword evidence="3" id="KW-1185">Reference proteome</keyword>
<dbReference type="PANTHER" id="PTHR34801">
    <property type="entry name" value="EXPRESSED PROTEIN"/>
    <property type="match status" value="1"/>
</dbReference>
<feature type="region of interest" description="Disordered" evidence="1">
    <location>
        <begin position="1"/>
        <end position="23"/>
    </location>
</feature>
<sequence length="124" mass="13889">MNETAPDTSLIDGKLRPCPSTPNCVSSETTGEKFIEPFKATADLQLGDLWDSTIKRIVEQGGNIQTQEDDYVWATFQSSLFKFTDDVELRRDNEANIIHVRSGSRSGKSDLGVNRKRVEALRVK</sequence>
<accession>A0A317C2D9</accession>
<evidence type="ECO:0000256" key="1">
    <source>
        <dbReference type="SAM" id="MobiDB-lite"/>
    </source>
</evidence>
<organism evidence="2 3">
    <name type="scientific">Leucothrix pacifica</name>
    <dbReference type="NCBI Taxonomy" id="1247513"/>
    <lineage>
        <taxon>Bacteria</taxon>
        <taxon>Pseudomonadati</taxon>
        <taxon>Pseudomonadota</taxon>
        <taxon>Gammaproteobacteria</taxon>
        <taxon>Thiotrichales</taxon>
        <taxon>Thiotrichaceae</taxon>
        <taxon>Leucothrix</taxon>
    </lineage>
</organism>
<evidence type="ECO:0000313" key="2">
    <source>
        <dbReference type="EMBL" id="PWQ92517.1"/>
    </source>
</evidence>
<name>A0A317C2D9_9GAMM</name>
<evidence type="ECO:0000313" key="3">
    <source>
        <dbReference type="Proteomes" id="UP000245539"/>
    </source>
</evidence>
<protein>
    <submittedName>
        <fullName evidence="2">DUF1499 domain-containing protein</fullName>
    </submittedName>
</protein>
<gene>
    <name evidence="2" type="ORF">DKW60_20790</name>
</gene>
<dbReference type="OrthoDB" id="9793534at2"/>
<dbReference type="InterPro" id="IPR010865">
    <property type="entry name" value="DUF1499"/>
</dbReference>
<dbReference type="PANTHER" id="PTHR34801:SF6">
    <property type="entry name" value="SLL1620 PROTEIN"/>
    <property type="match status" value="1"/>
</dbReference>
<dbReference type="Pfam" id="PF07386">
    <property type="entry name" value="DUF1499"/>
    <property type="match status" value="1"/>
</dbReference>
<proteinExistence type="predicted"/>
<reference evidence="2 3" key="1">
    <citation type="submission" date="2018-05" db="EMBL/GenBank/DDBJ databases">
        <title>Leucothrix arctica sp. nov., isolated from Arctic seawater.</title>
        <authorList>
            <person name="Choi A."/>
            <person name="Baek K."/>
        </authorList>
    </citation>
    <scope>NUCLEOTIDE SEQUENCE [LARGE SCALE GENOMIC DNA]</scope>
    <source>
        <strain evidence="2 3">JCM 18388</strain>
    </source>
</reference>
<dbReference type="AlphaFoldDB" id="A0A317C2D9"/>
<comment type="caution">
    <text evidence="2">The sequence shown here is derived from an EMBL/GenBank/DDBJ whole genome shotgun (WGS) entry which is preliminary data.</text>
</comment>
<dbReference type="PIRSF" id="PIRSF026426">
    <property type="entry name" value="DUF1499"/>
    <property type="match status" value="1"/>
</dbReference>
<dbReference type="Proteomes" id="UP000245539">
    <property type="component" value="Unassembled WGS sequence"/>
</dbReference>
<dbReference type="EMBL" id="QGKM01000086">
    <property type="protein sequence ID" value="PWQ92517.1"/>
    <property type="molecule type" value="Genomic_DNA"/>
</dbReference>